<evidence type="ECO:0000256" key="4">
    <source>
        <dbReference type="ARBA" id="ARBA00022722"/>
    </source>
</evidence>
<dbReference type="EMBL" id="JBFXLS010000034">
    <property type="protein sequence ID" value="KAL2825745.1"/>
    <property type="molecule type" value="Genomic_DNA"/>
</dbReference>
<evidence type="ECO:0000256" key="10">
    <source>
        <dbReference type="ARBA" id="ARBA00023242"/>
    </source>
</evidence>
<keyword evidence="12" id="KW-0255">Endonuclease</keyword>
<organism evidence="12 13">
    <name type="scientific">Aspergillus cavernicola</name>
    <dbReference type="NCBI Taxonomy" id="176166"/>
    <lineage>
        <taxon>Eukaryota</taxon>
        <taxon>Fungi</taxon>
        <taxon>Dikarya</taxon>
        <taxon>Ascomycota</taxon>
        <taxon>Pezizomycotina</taxon>
        <taxon>Eurotiomycetes</taxon>
        <taxon>Eurotiomycetidae</taxon>
        <taxon>Eurotiales</taxon>
        <taxon>Aspergillaceae</taxon>
        <taxon>Aspergillus</taxon>
        <taxon>Aspergillus subgen. Nidulantes</taxon>
    </lineage>
</organism>
<dbReference type="InterPro" id="IPR005135">
    <property type="entry name" value="Endo/exonuclease/phosphatase"/>
</dbReference>
<keyword evidence="13" id="KW-1185">Reference proteome</keyword>
<dbReference type="InterPro" id="IPR036691">
    <property type="entry name" value="Endo/exonu/phosph_ase_sf"/>
</dbReference>
<dbReference type="SUPFAM" id="SSF56219">
    <property type="entry name" value="DNase I-like"/>
    <property type="match status" value="1"/>
</dbReference>
<reference evidence="12 13" key="1">
    <citation type="submission" date="2024-07" db="EMBL/GenBank/DDBJ databases">
        <title>Section-level genome sequencing and comparative genomics of Aspergillus sections Usti and Cavernicolus.</title>
        <authorList>
            <consortium name="Lawrence Berkeley National Laboratory"/>
            <person name="Nybo J.L."/>
            <person name="Vesth T.C."/>
            <person name="Theobald S."/>
            <person name="Frisvad J.C."/>
            <person name="Larsen T.O."/>
            <person name="Kjaerboelling I."/>
            <person name="Rothschild-Mancinelli K."/>
            <person name="Lyhne E.K."/>
            <person name="Kogle M.E."/>
            <person name="Barry K."/>
            <person name="Clum A."/>
            <person name="Na H."/>
            <person name="Ledsgaard L."/>
            <person name="Lin J."/>
            <person name="Lipzen A."/>
            <person name="Kuo A."/>
            <person name="Riley R."/>
            <person name="Mondo S."/>
            <person name="LaButti K."/>
            <person name="Haridas S."/>
            <person name="Pangalinan J."/>
            <person name="Salamov A.A."/>
            <person name="Simmons B.A."/>
            <person name="Magnuson J.K."/>
            <person name="Chen J."/>
            <person name="Drula E."/>
            <person name="Henrissat B."/>
            <person name="Wiebenga A."/>
            <person name="Lubbers R.J."/>
            <person name="Gomes A.C."/>
            <person name="Makela M.R."/>
            <person name="Stajich J."/>
            <person name="Grigoriev I.V."/>
            <person name="Mortensen U.H."/>
            <person name="De vries R.P."/>
            <person name="Baker S.E."/>
            <person name="Andersen M.R."/>
        </authorList>
    </citation>
    <scope>NUCLEOTIDE SEQUENCE [LARGE SCALE GENOMIC DNA]</scope>
    <source>
        <strain evidence="12 13">CBS 600.67</strain>
    </source>
</reference>
<evidence type="ECO:0000256" key="2">
    <source>
        <dbReference type="ARBA" id="ARBA00001946"/>
    </source>
</evidence>
<keyword evidence="8" id="KW-0460">Magnesium</keyword>
<keyword evidence="9" id="KW-0234">DNA repair</keyword>
<dbReference type="Gene3D" id="3.60.10.10">
    <property type="entry name" value="Endonuclease/exonuclease/phosphatase"/>
    <property type="match status" value="1"/>
</dbReference>
<accession>A0ABR4IDD1</accession>
<gene>
    <name evidence="12" type="ORF">BDW59DRAFT_69890</name>
</gene>
<evidence type="ECO:0000256" key="3">
    <source>
        <dbReference type="ARBA" id="ARBA00004322"/>
    </source>
</evidence>
<keyword evidence="10" id="KW-0539">Nucleus</keyword>
<evidence type="ECO:0000256" key="1">
    <source>
        <dbReference type="ARBA" id="ARBA00001936"/>
    </source>
</evidence>
<evidence type="ECO:0000256" key="7">
    <source>
        <dbReference type="ARBA" id="ARBA00022801"/>
    </source>
</evidence>
<dbReference type="PANTHER" id="PTHR15822">
    <property type="entry name" value="TRAF AND TNF RECEPTOR-ASSOCIATED PROTEIN"/>
    <property type="match status" value="1"/>
</dbReference>
<dbReference type="PANTHER" id="PTHR15822:SF4">
    <property type="entry name" value="TYROSYL-DNA PHOSPHODIESTERASE 2"/>
    <property type="match status" value="1"/>
</dbReference>
<keyword evidence="4" id="KW-0540">Nuclease</keyword>
<comment type="cofactor">
    <cofactor evidence="1">
        <name>Mn(2+)</name>
        <dbReference type="ChEBI" id="CHEBI:29035"/>
    </cofactor>
</comment>
<evidence type="ECO:0000256" key="5">
    <source>
        <dbReference type="ARBA" id="ARBA00022723"/>
    </source>
</evidence>
<evidence type="ECO:0000256" key="6">
    <source>
        <dbReference type="ARBA" id="ARBA00022763"/>
    </source>
</evidence>
<keyword evidence="7" id="KW-0378">Hydrolase</keyword>
<evidence type="ECO:0000313" key="12">
    <source>
        <dbReference type="EMBL" id="KAL2825745.1"/>
    </source>
</evidence>
<keyword evidence="6" id="KW-0227">DNA damage</keyword>
<name>A0ABR4IDD1_9EURO</name>
<dbReference type="CDD" id="cd09080">
    <property type="entry name" value="TDP2"/>
    <property type="match status" value="1"/>
</dbReference>
<proteinExistence type="predicted"/>
<evidence type="ECO:0000256" key="9">
    <source>
        <dbReference type="ARBA" id="ARBA00023204"/>
    </source>
</evidence>
<dbReference type="InterPro" id="IPR051547">
    <property type="entry name" value="TDP2-like"/>
</dbReference>
<evidence type="ECO:0000313" key="13">
    <source>
        <dbReference type="Proteomes" id="UP001610335"/>
    </source>
</evidence>
<protein>
    <submittedName>
        <fullName evidence="12">Endonuclease/exonuclease/phosphatase</fullName>
    </submittedName>
</protein>
<sequence length="334" mass="37286">MAPSLQPDTPNTQTFYCFDPTTDPPQWRPASSCTAHDTTDRLHLISWNIDFHAPAPRERMSAALQHLNKRLSDHGQQNDSPTVIFFQEMVESDLGLIQQAPWIRDRFYITDLFRTHWRASYGTLTLVDRRLHIQRVFRVPYGLSRMQRDGLFVDINMQNPHATGGNPVIRLCNTHLESLASGISSRTVQLKLASEFMHGTGRYSTSGLPTPHAAILAGDLNAFAPEDAIAPNECGLNDAFLALGGTEETEEAYTWGKQNPVGMDGKFPDARMDKVLFCGSVEVLAFAKIGEGLKARVDCSMDDDTSDDEAEDAYDDVWVTDHLGLDAEFRILDL</sequence>
<dbReference type="Proteomes" id="UP001610335">
    <property type="component" value="Unassembled WGS sequence"/>
</dbReference>
<evidence type="ECO:0000256" key="8">
    <source>
        <dbReference type="ARBA" id="ARBA00022842"/>
    </source>
</evidence>
<comment type="subcellular location">
    <subcellularLocation>
        <location evidence="3">Nucleus</location>
        <location evidence="3">PML body</location>
    </subcellularLocation>
</comment>
<comment type="caution">
    <text evidence="12">The sequence shown here is derived from an EMBL/GenBank/DDBJ whole genome shotgun (WGS) entry which is preliminary data.</text>
</comment>
<keyword evidence="5" id="KW-0479">Metal-binding</keyword>
<evidence type="ECO:0000259" key="11">
    <source>
        <dbReference type="Pfam" id="PF03372"/>
    </source>
</evidence>
<dbReference type="GO" id="GO:0004519">
    <property type="term" value="F:endonuclease activity"/>
    <property type="evidence" value="ECO:0007669"/>
    <property type="project" value="UniProtKB-KW"/>
</dbReference>
<feature type="domain" description="Endonuclease/exonuclease/phosphatase" evidence="11">
    <location>
        <begin position="45"/>
        <end position="322"/>
    </location>
</feature>
<comment type="cofactor">
    <cofactor evidence="2">
        <name>Mg(2+)</name>
        <dbReference type="ChEBI" id="CHEBI:18420"/>
    </cofactor>
</comment>
<dbReference type="Pfam" id="PF03372">
    <property type="entry name" value="Exo_endo_phos"/>
    <property type="match status" value="1"/>
</dbReference>